<dbReference type="GO" id="GO:0004152">
    <property type="term" value="F:dihydroorotate dehydrogenase activity"/>
    <property type="evidence" value="ECO:0007669"/>
    <property type="project" value="InterPro"/>
</dbReference>
<dbReference type="InterPro" id="IPR012135">
    <property type="entry name" value="Dihydroorotate_DH_1_2"/>
</dbReference>
<keyword evidence="3" id="KW-0285">Flavoprotein</keyword>
<protein>
    <recommendedName>
        <fullName evidence="11">dihydrouracil dehydrogenase (NAD(+))</fullName>
        <ecNumber evidence="11">1.3.1.1</ecNumber>
    </recommendedName>
</protein>
<keyword evidence="5" id="KW-0665">Pyrimidine biosynthesis</keyword>
<evidence type="ECO:0000256" key="2">
    <source>
        <dbReference type="ARBA" id="ARBA00004725"/>
    </source>
</evidence>
<dbReference type="SUPFAM" id="SSF51395">
    <property type="entry name" value="FMN-linked oxidoreductases"/>
    <property type="match status" value="1"/>
</dbReference>
<sequence length="317" mass="35776">MNMANLSTTYMGIKLKNPLILGSCNLIMKPGVAEQLEEAGIGAIVYKSLFEEQVQLEGLQMSEDLSEYEYRNAEMERLFPSIEHAGPKEHLYNLEKLKKSVNVPVIASLNAIYEPTWIEYAKELEKTGVDGLELNLYAVPGYFEMEGNAVEAKQVQIVEAVKQAVNIPVSVKISLFYTNPLNFIKKVDEAGADAYVLFNRFFQPDIDVDEEEFYFSWSLSNRKDSLMALRFAGLLYGNLDGSICAGRGVYNAKDVIKLILAGADAVQIVSTVYKNKPEVVSDILLDLNRWMDENEYKSLDDFKGKLSRKNLKDPFVY</sequence>
<dbReference type="GO" id="GO:0005737">
    <property type="term" value="C:cytoplasm"/>
    <property type="evidence" value="ECO:0007669"/>
    <property type="project" value="InterPro"/>
</dbReference>
<dbReference type="InterPro" id="IPR005720">
    <property type="entry name" value="Dihydroorotate_DH_cat"/>
</dbReference>
<dbReference type="UniPathway" id="UPA00070"/>
<dbReference type="AlphaFoldDB" id="A0A831PJY9"/>
<keyword evidence="6" id="KW-0560">Oxidoreductase</keyword>
<dbReference type="GO" id="GO:0006212">
    <property type="term" value="P:uracil catabolic process"/>
    <property type="evidence" value="ECO:0007669"/>
    <property type="project" value="TreeGrafter"/>
</dbReference>
<evidence type="ECO:0000256" key="8">
    <source>
        <dbReference type="ARBA" id="ARBA00048792"/>
    </source>
</evidence>
<comment type="catalytic activity">
    <reaction evidence="7">
        <text>5,6-dihydrothymine + NAD(+) = thymine + NADH + H(+)</text>
        <dbReference type="Rhea" id="RHEA:28791"/>
        <dbReference type="ChEBI" id="CHEBI:15378"/>
        <dbReference type="ChEBI" id="CHEBI:17821"/>
        <dbReference type="ChEBI" id="CHEBI:27468"/>
        <dbReference type="ChEBI" id="CHEBI:57540"/>
        <dbReference type="ChEBI" id="CHEBI:57945"/>
        <dbReference type="EC" id="1.3.1.1"/>
    </reaction>
</comment>
<evidence type="ECO:0000256" key="4">
    <source>
        <dbReference type="ARBA" id="ARBA00022643"/>
    </source>
</evidence>
<dbReference type="GO" id="GO:0006210">
    <property type="term" value="P:thymine catabolic process"/>
    <property type="evidence" value="ECO:0007669"/>
    <property type="project" value="TreeGrafter"/>
</dbReference>
<dbReference type="GO" id="GO:0002058">
    <property type="term" value="F:uracil binding"/>
    <property type="evidence" value="ECO:0007669"/>
    <property type="project" value="TreeGrafter"/>
</dbReference>
<proteinExistence type="predicted"/>
<dbReference type="Pfam" id="PF01180">
    <property type="entry name" value="DHO_dh"/>
    <property type="match status" value="1"/>
</dbReference>
<dbReference type="GO" id="GO:0004159">
    <property type="term" value="F:dihydropyrimidine dehydrogenase (NAD+) activity"/>
    <property type="evidence" value="ECO:0007669"/>
    <property type="project" value="UniProtKB-EC"/>
</dbReference>
<accession>A0A831PJY9</accession>
<evidence type="ECO:0000256" key="11">
    <source>
        <dbReference type="ARBA" id="ARBA00049728"/>
    </source>
</evidence>
<comment type="catalytic activity">
    <reaction evidence="8">
        <text>5,6-dihydrouracil + NAD(+) = uracil + NADH + H(+)</text>
        <dbReference type="Rhea" id="RHEA:20189"/>
        <dbReference type="ChEBI" id="CHEBI:15378"/>
        <dbReference type="ChEBI" id="CHEBI:15901"/>
        <dbReference type="ChEBI" id="CHEBI:17568"/>
        <dbReference type="ChEBI" id="CHEBI:57540"/>
        <dbReference type="ChEBI" id="CHEBI:57945"/>
        <dbReference type="EC" id="1.3.1.1"/>
    </reaction>
</comment>
<gene>
    <name evidence="13" type="ORF">ENN90_05270</name>
</gene>
<reference evidence="13" key="1">
    <citation type="journal article" date="2020" name="mSystems">
        <title>Genome- and Community-Level Interaction Insights into Carbon Utilization and Element Cycling Functions of Hydrothermarchaeota in Hydrothermal Sediment.</title>
        <authorList>
            <person name="Zhou Z."/>
            <person name="Liu Y."/>
            <person name="Xu W."/>
            <person name="Pan J."/>
            <person name="Luo Z.H."/>
            <person name="Li M."/>
        </authorList>
    </citation>
    <scope>NUCLEOTIDE SEQUENCE [LARGE SCALE GENOMIC DNA]</scope>
    <source>
        <strain evidence="13">SpSt-1217</strain>
    </source>
</reference>
<organism evidence="13">
    <name type="scientific">Mariniphaga anaerophila</name>
    <dbReference type="NCBI Taxonomy" id="1484053"/>
    <lineage>
        <taxon>Bacteria</taxon>
        <taxon>Pseudomonadati</taxon>
        <taxon>Bacteroidota</taxon>
        <taxon>Bacteroidia</taxon>
        <taxon>Marinilabiliales</taxon>
        <taxon>Prolixibacteraceae</taxon>
        <taxon>Mariniphaga</taxon>
    </lineage>
</organism>
<comment type="pathway">
    <text evidence="2">Pyrimidine metabolism; UMP biosynthesis via de novo pathway.</text>
</comment>
<name>A0A831PJY9_9BACT</name>
<evidence type="ECO:0000256" key="7">
    <source>
        <dbReference type="ARBA" id="ARBA00047685"/>
    </source>
</evidence>
<comment type="cofactor">
    <cofactor evidence="1">
        <name>FMN</name>
        <dbReference type="ChEBI" id="CHEBI:58210"/>
    </cofactor>
</comment>
<evidence type="ECO:0000256" key="3">
    <source>
        <dbReference type="ARBA" id="ARBA00022630"/>
    </source>
</evidence>
<comment type="function">
    <text evidence="9">Involved in pyrimidine base degradation. Catalyzes physiologically the reduction of uracil to 5,6-dihydrouracil (DHU) by using NADH as a specific cosubstrate. It also catalyzes the reverse reaction and the reduction of thymine to 5,6-dihydrothymine (DHT).</text>
</comment>
<comment type="caution">
    <text evidence="13">The sequence shown here is derived from an EMBL/GenBank/DDBJ whole genome shotgun (WGS) entry which is preliminary data.</text>
</comment>
<dbReference type="GO" id="GO:0044205">
    <property type="term" value="P:'de novo' UMP biosynthetic process"/>
    <property type="evidence" value="ECO:0007669"/>
    <property type="project" value="UniProtKB-UniPathway"/>
</dbReference>
<dbReference type="GO" id="GO:0050661">
    <property type="term" value="F:NADP binding"/>
    <property type="evidence" value="ECO:0007669"/>
    <property type="project" value="TreeGrafter"/>
</dbReference>
<dbReference type="EC" id="1.3.1.1" evidence="11"/>
<keyword evidence="4" id="KW-0288">FMN</keyword>
<comment type="subunit">
    <text evidence="10">Heterotetramer of 2 PreA and 2 PreT subunits.</text>
</comment>
<dbReference type="PIRSF" id="PIRSF000164">
    <property type="entry name" value="DHO_oxidase"/>
    <property type="match status" value="1"/>
</dbReference>
<dbReference type="PANTHER" id="PTHR43073">
    <property type="entry name" value="DIHYDROPYRIMIDINE DEHYDROGENASE [NADP(+)]"/>
    <property type="match status" value="1"/>
</dbReference>
<dbReference type="EMBL" id="DSDK01000294">
    <property type="protein sequence ID" value="HDR51020.1"/>
    <property type="molecule type" value="Genomic_DNA"/>
</dbReference>
<dbReference type="InterPro" id="IPR013785">
    <property type="entry name" value="Aldolase_TIM"/>
</dbReference>
<evidence type="ECO:0000256" key="6">
    <source>
        <dbReference type="ARBA" id="ARBA00023002"/>
    </source>
</evidence>
<evidence type="ECO:0000256" key="9">
    <source>
        <dbReference type="ARBA" id="ARBA00049578"/>
    </source>
</evidence>
<feature type="domain" description="Dihydroorotate dehydrogenase catalytic" evidence="12">
    <location>
        <begin position="95"/>
        <end position="291"/>
    </location>
</feature>
<dbReference type="PANTHER" id="PTHR43073:SF2">
    <property type="entry name" value="DIHYDROPYRIMIDINE DEHYDROGENASE [NADP(+)]"/>
    <property type="match status" value="1"/>
</dbReference>
<evidence type="ECO:0000256" key="10">
    <source>
        <dbReference type="ARBA" id="ARBA00049714"/>
    </source>
</evidence>
<evidence type="ECO:0000256" key="1">
    <source>
        <dbReference type="ARBA" id="ARBA00001917"/>
    </source>
</evidence>
<evidence type="ECO:0000313" key="13">
    <source>
        <dbReference type="EMBL" id="HDR51020.1"/>
    </source>
</evidence>
<evidence type="ECO:0000256" key="5">
    <source>
        <dbReference type="ARBA" id="ARBA00022975"/>
    </source>
</evidence>
<dbReference type="Gene3D" id="3.20.20.70">
    <property type="entry name" value="Aldolase class I"/>
    <property type="match status" value="1"/>
</dbReference>
<dbReference type="Proteomes" id="UP000886047">
    <property type="component" value="Unassembled WGS sequence"/>
</dbReference>
<feature type="non-terminal residue" evidence="13">
    <location>
        <position position="317"/>
    </location>
</feature>
<evidence type="ECO:0000259" key="12">
    <source>
        <dbReference type="Pfam" id="PF01180"/>
    </source>
</evidence>
<dbReference type="NCBIfam" id="NF005741">
    <property type="entry name" value="PRK07565.1"/>
    <property type="match status" value="1"/>
</dbReference>